<proteinExistence type="predicted"/>
<feature type="non-terminal residue" evidence="2">
    <location>
        <position position="78"/>
    </location>
</feature>
<evidence type="ECO:0000313" key="3">
    <source>
        <dbReference type="Proteomes" id="UP000593561"/>
    </source>
</evidence>
<evidence type="ECO:0000313" key="2">
    <source>
        <dbReference type="EMBL" id="MBA0612766.1"/>
    </source>
</evidence>
<dbReference type="Proteomes" id="UP000593561">
    <property type="component" value="Unassembled WGS sequence"/>
</dbReference>
<dbReference type="AlphaFoldDB" id="A0A7J8RHC6"/>
<accession>A0A7J8RHC6</accession>
<keyword evidence="3" id="KW-1185">Reference proteome</keyword>
<name>A0A7J8RHC6_GOSDV</name>
<feature type="compositionally biased region" description="Basic and acidic residues" evidence="1">
    <location>
        <begin position="68"/>
        <end position="78"/>
    </location>
</feature>
<evidence type="ECO:0000256" key="1">
    <source>
        <dbReference type="SAM" id="MobiDB-lite"/>
    </source>
</evidence>
<sequence>MDTDQTDSYGKRKIESNFQKDEYLKYFNKDFEKVENTTRILGNKIENIATNDIKSEYPGESSTQSIPHRIDDVNKRNV</sequence>
<feature type="region of interest" description="Disordered" evidence="1">
    <location>
        <begin position="55"/>
        <end position="78"/>
    </location>
</feature>
<comment type="caution">
    <text evidence="2">The sequence shown here is derived from an EMBL/GenBank/DDBJ whole genome shotgun (WGS) entry which is preliminary data.</text>
</comment>
<gene>
    <name evidence="2" type="ORF">Godav_013331</name>
</gene>
<dbReference type="EMBL" id="JABFAC010000005">
    <property type="protein sequence ID" value="MBA0612766.1"/>
    <property type="molecule type" value="Genomic_DNA"/>
</dbReference>
<protein>
    <submittedName>
        <fullName evidence="2">Uncharacterized protein</fullName>
    </submittedName>
</protein>
<reference evidence="2 3" key="1">
    <citation type="journal article" date="2019" name="Genome Biol. Evol.">
        <title>Insights into the evolution of the New World diploid cottons (Gossypium, subgenus Houzingenia) based on genome sequencing.</title>
        <authorList>
            <person name="Grover C.E."/>
            <person name="Arick M.A. 2nd"/>
            <person name="Thrash A."/>
            <person name="Conover J.L."/>
            <person name="Sanders W.S."/>
            <person name="Peterson D.G."/>
            <person name="Frelichowski J.E."/>
            <person name="Scheffler J.A."/>
            <person name="Scheffler B.E."/>
            <person name="Wendel J.F."/>
        </authorList>
    </citation>
    <scope>NUCLEOTIDE SEQUENCE [LARGE SCALE GENOMIC DNA]</scope>
    <source>
        <strain evidence="2">27</strain>
        <tissue evidence="2">Leaf</tissue>
    </source>
</reference>
<organism evidence="2 3">
    <name type="scientific">Gossypium davidsonii</name>
    <name type="common">Davidson's cotton</name>
    <name type="synonym">Gossypium klotzschianum subsp. davidsonii</name>
    <dbReference type="NCBI Taxonomy" id="34287"/>
    <lineage>
        <taxon>Eukaryota</taxon>
        <taxon>Viridiplantae</taxon>
        <taxon>Streptophyta</taxon>
        <taxon>Embryophyta</taxon>
        <taxon>Tracheophyta</taxon>
        <taxon>Spermatophyta</taxon>
        <taxon>Magnoliopsida</taxon>
        <taxon>eudicotyledons</taxon>
        <taxon>Gunneridae</taxon>
        <taxon>Pentapetalae</taxon>
        <taxon>rosids</taxon>
        <taxon>malvids</taxon>
        <taxon>Malvales</taxon>
        <taxon>Malvaceae</taxon>
        <taxon>Malvoideae</taxon>
        <taxon>Gossypium</taxon>
    </lineage>
</organism>